<dbReference type="GO" id="GO:0008843">
    <property type="term" value="F:endochitinase activity"/>
    <property type="evidence" value="ECO:0007669"/>
    <property type="project" value="UniProtKB-EC"/>
</dbReference>
<dbReference type="Pfam" id="PF00704">
    <property type="entry name" value="Glyco_hydro_18"/>
    <property type="match status" value="1"/>
</dbReference>
<evidence type="ECO:0000313" key="12">
    <source>
        <dbReference type="EMBL" id="CZT45712.1"/>
    </source>
</evidence>
<comment type="catalytic activity">
    <reaction evidence="1">
        <text>Random endo-hydrolysis of N-acetyl-beta-D-glucosaminide (1-&gt;4)-beta-linkages in chitin and chitodextrins.</text>
        <dbReference type="EC" id="3.2.1.14"/>
    </reaction>
</comment>
<dbReference type="Gene3D" id="3.20.20.80">
    <property type="entry name" value="Glycosidases"/>
    <property type="match status" value="1"/>
</dbReference>
<keyword evidence="10" id="KW-0732">Signal</keyword>
<feature type="domain" description="GH18" evidence="11">
    <location>
        <begin position="107"/>
        <end position="412"/>
    </location>
</feature>
<sequence length="412" mass="46911">MKLFILPQIVLIVNISAAGWNPGHIEYNNLLDTWHAKPEHSIWTEGHGTKHGTKHSSYTQRAKEGTSAERTLKDQVPRIATQHVFHNHDVDHHLTYYPYLVHKRTIPRLIVYVQTFKTPDGKPLSLFPLLENKTGITHVILASVHLHQRPGEIRLNDNAFSDKLWDPIWGDVKVLQKSGVRVSMMLGGAAGGTYGRLNGTDEEFYKYYYPLRDLIKRYNIDGLDLDIEENVPLSTPIRLLTALHRDLGPSFILTMAPLSSALAQKDGQNLSGFSYFSLDEFATVPGSDTKLVHWFNAQFYGNFPRGSPSYERILEQGWEPERVVMGVLDCADDGPPNGFVHVEDLGKTVKSLRRETRDSFGGVYGWEYWNAGTSEYEKTEPWMWVKKVGRALIEDLSYLEKFQEEVRGEKGD</sequence>
<evidence type="ECO:0000256" key="9">
    <source>
        <dbReference type="SAM" id="MobiDB-lite"/>
    </source>
</evidence>
<evidence type="ECO:0000313" key="13">
    <source>
        <dbReference type="Proteomes" id="UP000177625"/>
    </source>
</evidence>
<evidence type="ECO:0000256" key="3">
    <source>
        <dbReference type="ARBA" id="ARBA00023024"/>
    </source>
</evidence>
<dbReference type="EMBL" id="FJVC01000220">
    <property type="protein sequence ID" value="CZT45712.1"/>
    <property type="molecule type" value="Genomic_DNA"/>
</dbReference>
<feature type="chain" id="PRO_5009448061" description="GH18 domain-containing protein" evidence="10">
    <location>
        <begin position="19"/>
        <end position="412"/>
    </location>
</feature>
<feature type="region of interest" description="Disordered" evidence="9">
    <location>
        <begin position="44"/>
        <end position="71"/>
    </location>
</feature>
<feature type="signal peptide" evidence="10">
    <location>
        <begin position="1"/>
        <end position="18"/>
    </location>
</feature>
<dbReference type="InterPro" id="IPR001223">
    <property type="entry name" value="Glyco_hydro18_cat"/>
</dbReference>
<evidence type="ECO:0000259" key="11">
    <source>
        <dbReference type="PROSITE" id="PS51910"/>
    </source>
</evidence>
<protein>
    <recommendedName>
        <fullName evidence="11">GH18 domain-containing protein</fullName>
    </recommendedName>
</protein>
<dbReference type="SUPFAM" id="SSF51445">
    <property type="entry name" value="(Trans)glycosidases"/>
    <property type="match status" value="1"/>
</dbReference>
<evidence type="ECO:0000256" key="10">
    <source>
        <dbReference type="SAM" id="SignalP"/>
    </source>
</evidence>
<dbReference type="PROSITE" id="PS01095">
    <property type="entry name" value="GH18_1"/>
    <property type="match status" value="1"/>
</dbReference>
<keyword evidence="5 7" id="KW-0326">Glycosidase</keyword>
<reference evidence="13" key="1">
    <citation type="submission" date="2016-03" db="EMBL/GenBank/DDBJ databases">
        <authorList>
            <person name="Guldener U."/>
        </authorList>
    </citation>
    <scope>NUCLEOTIDE SEQUENCE [LARGE SCALE GENOMIC DNA]</scope>
</reference>
<dbReference type="Proteomes" id="UP000177625">
    <property type="component" value="Unassembled WGS sequence"/>
</dbReference>
<keyword evidence="13" id="KW-1185">Reference proteome</keyword>
<evidence type="ECO:0000256" key="2">
    <source>
        <dbReference type="ARBA" id="ARBA00022801"/>
    </source>
</evidence>
<evidence type="ECO:0000256" key="8">
    <source>
        <dbReference type="RuleBase" id="RU004453"/>
    </source>
</evidence>
<dbReference type="InterPro" id="IPR017853">
    <property type="entry name" value="GH"/>
</dbReference>
<evidence type="ECO:0000256" key="6">
    <source>
        <dbReference type="ARBA" id="ARBA00023326"/>
    </source>
</evidence>
<keyword evidence="2 7" id="KW-0378">Hydrolase</keyword>
<gene>
    <name evidence="12" type="ORF">RSE6_06044</name>
</gene>
<proteinExistence type="inferred from homology"/>
<evidence type="ECO:0000256" key="4">
    <source>
        <dbReference type="ARBA" id="ARBA00023277"/>
    </source>
</evidence>
<keyword evidence="3" id="KW-0146">Chitin degradation</keyword>
<evidence type="ECO:0000256" key="1">
    <source>
        <dbReference type="ARBA" id="ARBA00000822"/>
    </source>
</evidence>
<evidence type="ECO:0000256" key="5">
    <source>
        <dbReference type="ARBA" id="ARBA00023295"/>
    </source>
</evidence>
<comment type="similarity">
    <text evidence="8">Belongs to the glycosyl hydrolase 18 family.</text>
</comment>
<name>A0A1E1M9D7_RHYSE</name>
<organism evidence="12 13">
    <name type="scientific">Rhynchosporium secalis</name>
    <name type="common">Barley scald fungus</name>
    <dbReference type="NCBI Taxonomy" id="38038"/>
    <lineage>
        <taxon>Eukaryota</taxon>
        <taxon>Fungi</taxon>
        <taxon>Dikarya</taxon>
        <taxon>Ascomycota</taxon>
        <taxon>Pezizomycotina</taxon>
        <taxon>Leotiomycetes</taxon>
        <taxon>Helotiales</taxon>
        <taxon>Ploettnerulaceae</taxon>
        <taxon>Rhynchosporium</taxon>
    </lineage>
</organism>
<dbReference type="GO" id="GO:0000272">
    <property type="term" value="P:polysaccharide catabolic process"/>
    <property type="evidence" value="ECO:0007669"/>
    <property type="project" value="UniProtKB-KW"/>
</dbReference>
<keyword evidence="6" id="KW-0624">Polysaccharide degradation</keyword>
<feature type="compositionally biased region" description="Basic and acidic residues" evidence="9">
    <location>
        <begin position="61"/>
        <end position="71"/>
    </location>
</feature>
<dbReference type="GO" id="GO:0006032">
    <property type="term" value="P:chitin catabolic process"/>
    <property type="evidence" value="ECO:0007669"/>
    <property type="project" value="UniProtKB-KW"/>
</dbReference>
<evidence type="ECO:0000256" key="7">
    <source>
        <dbReference type="RuleBase" id="RU000489"/>
    </source>
</evidence>
<dbReference type="InterPro" id="IPR001579">
    <property type="entry name" value="Glyco_hydro_18_chit_AS"/>
</dbReference>
<dbReference type="PROSITE" id="PS51910">
    <property type="entry name" value="GH18_2"/>
    <property type="match status" value="1"/>
</dbReference>
<accession>A0A1E1M9D7</accession>
<dbReference type="AlphaFoldDB" id="A0A1E1M9D7"/>
<keyword evidence="4" id="KW-0119">Carbohydrate metabolism</keyword>